<dbReference type="InterPro" id="IPR015940">
    <property type="entry name" value="UBA"/>
</dbReference>
<feature type="domain" description="RWD" evidence="9">
    <location>
        <begin position="395"/>
        <end position="499"/>
    </location>
</feature>
<evidence type="ECO:0000256" key="2">
    <source>
        <dbReference type="ARBA" id="ARBA00022801"/>
    </source>
</evidence>
<dbReference type="InterPro" id="IPR002464">
    <property type="entry name" value="DNA/RNA_helicase_DEAH_CS"/>
</dbReference>
<feature type="compositionally biased region" description="Basic and acidic residues" evidence="7">
    <location>
        <begin position="11"/>
        <end position="30"/>
    </location>
</feature>
<dbReference type="PROSITE" id="PS00690">
    <property type="entry name" value="DEAH_ATP_HELICASE"/>
    <property type="match status" value="1"/>
</dbReference>
<dbReference type="PROSITE" id="PS50030">
    <property type="entry name" value="UBA"/>
    <property type="match status" value="1"/>
</dbReference>
<dbReference type="SUPFAM" id="SSF54495">
    <property type="entry name" value="UBC-like"/>
    <property type="match status" value="1"/>
</dbReference>
<feature type="domain" description="Helicase ATP-binding" evidence="10">
    <location>
        <begin position="613"/>
        <end position="784"/>
    </location>
</feature>
<dbReference type="STRING" id="5786.F1A427"/>
<evidence type="ECO:0000259" key="8">
    <source>
        <dbReference type="PROSITE" id="PS50030"/>
    </source>
</evidence>
<dbReference type="Proteomes" id="UP000001064">
    <property type="component" value="Unassembled WGS sequence"/>
</dbReference>
<dbReference type="InterPro" id="IPR006575">
    <property type="entry name" value="RWD_dom"/>
</dbReference>
<keyword evidence="3" id="KW-0347">Helicase</keyword>
<dbReference type="Gene3D" id="3.30.160.20">
    <property type="match status" value="1"/>
</dbReference>
<dbReference type="InParanoid" id="F1A427"/>
<keyword evidence="1" id="KW-0547">Nucleotide-binding</keyword>
<keyword evidence="5" id="KW-0694">RNA-binding</keyword>
<dbReference type="FunFam" id="3.40.50.300:FF:000526">
    <property type="entry name" value="DExH-box ATP-dependent RNA helicase DExH3"/>
    <property type="match status" value="1"/>
</dbReference>
<dbReference type="InterPro" id="IPR059023">
    <property type="entry name" value="RNA_hel_CTD"/>
</dbReference>
<evidence type="ECO:0000256" key="1">
    <source>
        <dbReference type="ARBA" id="ARBA00022741"/>
    </source>
</evidence>
<organism evidence="12 13">
    <name type="scientific">Dictyostelium purpureum</name>
    <name type="common">Slime mold</name>
    <dbReference type="NCBI Taxonomy" id="5786"/>
    <lineage>
        <taxon>Eukaryota</taxon>
        <taxon>Amoebozoa</taxon>
        <taxon>Evosea</taxon>
        <taxon>Eumycetozoa</taxon>
        <taxon>Dictyostelia</taxon>
        <taxon>Dictyosteliales</taxon>
        <taxon>Dictyosteliaceae</taxon>
        <taxon>Dictyostelium</taxon>
    </lineage>
</organism>
<dbReference type="FunFam" id="3.10.110.10:FF:000245">
    <property type="entry name" value="Uncharacterized protein"/>
    <property type="match status" value="1"/>
</dbReference>
<dbReference type="PROSITE" id="PS51194">
    <property type="entry name" value="HELICASE_CTER"/>
    <property type="match status" value="1"/>
</dbReference>
<dbReference type="PROSITE" id="PS51192">
    <property type="entry name" value="HELICASE_ATP_BIND_1"/>
    <property type="match status" value="1"/>
</dbReference>
<dbReference type="InterPro" id="IPR056328">
    <property type="entry name" value="DSRM_DHX29"/>
</dbReference>
<comment type="similarity">
    <text evidence="6">Belongs to the DExH box helicase family.</text>
</comment>
<dbReference type="Pfam" id="PF00270">
    <property type="entry name" value="DEAD"/>
    <property type="match status" value="1"/>
</dbReference>
<dbReference type="InterPro" id="IPR001650">
    <property type="entry name" value="Helicase_C-like"/>
</dbReference>
<name>F1A427_DICPU</name>
<keyword evidence="4" id="KW-0067">ATP-binding</keyword>
<dbReference type="OrthoDB" id="5600252at2759"/>
<evidence type="ECO:0000259" key="10">
    <source>
        <dbReference type="PROSITE" id="PS51192"/>
    </source>
</evidence>
<dbReference type="InterPro" id="IPR027417">
    <property type="entry name" value="P-loop_NTPase"/>
</dbReference>
<protein>
    <recommendedName>
        <fullName evidence="14">DEAD/DEAH box helicase</fullName>
    </recommendedName>
</protein>
<dbReference type="GO" id="GO:0016787">
    <property type="term" value="F:hydrolase activity"/>
    <property type="evidence" value="ECO:0007669"/>
    <property type="project" value="UniProtKB-KW"/>
</dbReference>
<evidence type="ECO:0000313" key="12">
    <source>
        <dbReference type="EMBL" id="EGC29050.1"/>
    </source>
</evidence>
<evidence type="ECO:0000259" key="9">
    <source>
        <dbReference type="PROSITE" id="PS50908"/>
    </source>
</evidence>
<feature type="domain" description="UBA" evidence="8">
    <location>
        <begin position="245"/>
        <end position="291"/>
    </location>
</feature>
<dbReference type="RefSeq" id="XP_003294422.1">
    <property type="nucleotide sequence ID" value="XM_003294374.1"/>
</dbReference>
<keyword evidence="2" id="KW-0378">Hydrolase</keyword>
<proteinExistence type="inferred from homology"/>
<dbReference type="InterPro" id="IPR014001">
    <property type="entry name" value="Helicase_ATP-bd"/>
</dbReference>
<reference evidence="13" key="1">
    <citation type="journal article" date="2011" name="Genome Biol.">
        <title>Comparative genomics of the social amoebae Dictyostelium discoideum and Dictyostelium purpureum.</title>
        <authorList>
            <consortium name="US DOE Joint Genome Institute (JGI-PGF)"/>
            <person name="Sucgang R."/>
            <person name="Kuo A."/>
            <person name="Tian X."/>
            <person name="Salerno W."/>
            <person name="Parikh A."/>
            <person name="Feasley C.L."/>
            <person name="Dalin E."/>
            <person name="Tu H."/>
            <person name="Huang E."/>
            <person name="Barry K."/>
            <person name="Lindquist E."/>
            <person name="Shapiro H."/>
            <person name="Bruce D."/>
            <person name="Schmutz J."/>
            <person name="Salamov A."/>
            <person name="Fey P."/>
            <person name="Gaudet P."/>
            <person name="Anjard C."/>
            <person name="Babu M.M."/>
            <person name="Basu S."/>
            <person name="Bushmanova Y."/>
            <person name="van der Wel H."/>
            <person name="Katoh-Kurasawa M."/>
            <person name="Dinh C."/>
            <person name="Coutinho P.M."/>
            <person name="Saito T."/>
            <person name="Elias M."/>
            <person name="Schaap P."/>
            <person name="Kay R.R."/>
            <person name="Henrissat B."/>
            <person name="Eichinger L."/>
            <person name="Rivero F."/>
            <person name="Putnam N.H."/>
            <person name="West C.M."/>
            <person name="Loomis W.F."/>
            <person name="Chisholm R.L."/>
            <person name="Shaulsky G."/>
            <person name="Strassmann J.E."/>
            <person name="Queller D.C."/>
            <person name="Kuspa A."/>
            <person name="Grigoriev I.V."/>
        </authorList>
    </citation>
    <scope>NUCLEOTIDE SEQUENCE [LARGE SCALE GENOMIC DNA]</scope>
    <source>
        <strain evidence="13">QSDP1</strain>
    </source>
</reference>
<dbReference type="InterPro" id="IPR011545">
    <property type="entry name" value="DEAD/DEAH_box_helicase_dom"/>
</dbReference>
<dbReference type="Pfam" id="PF00271">
    <property type="entry name" value="Helicase_C"/>
    <property type="match status" value="1"/>
</dbReference>
<dbReference type="InterPro" id="IPR007502">
    <property type="entry name" value="Helicase-assoc_dom"/>
</dbReference>
<feature type="compositionally biased region" description="Polar residues" evidence="7">
    <location>
        <begin position="1"/>
        <end position="10"/>
    </location>
</feature>
<dbReference type="Pfam" id="PF24385">
    <property type="entry name" value="DSRM_DHX29"/>
    <property type="match status" value="1"/>
</dbReference>
<dbReference type="FunFam" id="1.20.120.1080:FF:000002">
    <property type="entry name" value="Putative ATP-dependent RNA helicase DHX36"/>
    <property type="match status" value="1"/>
</dbReference>
<dbReference type="PANTHER" id="PTHR18934:SF145">
    <property type="entry name" value="ATP-DEPENDENT RNA HELICASE DHX57-RELATED"/>
    <property type="match status" value="1"/>
</dbReference>
<dbReference type="Pfam" id="PF07717">
    <property type="entry name" value="OB_NTP_bind"/>
    <property type="match status" value="1"/>
</dbReference>
<evidence type="ECO:0000256" key="4">
    <source>
        <dbReference type="ARBA" id="ARBA00022840"/>
    </source>
</evidence>
<dbReference type="CDD" id="cd17917">
    <property type="entry name" value="DEXHc_RHA-like"/>
    <property type="match status" value="1"/>
</dbReference>
<dbReference type="Pfam" id="PF26026">
    <property type="entry name" value="RNA_hel_CTD"/>
    <property type="match status" value="1"/>
</dbReference>
<dbReference type="PANTHER" id="PTHR18934">
    <property type="entry name" value="ATP-DEPENDENT RNA HELICASE"/>
    <property type="match status" value="1"/>
</dbReference>
<keyword evidence="13" id="KW-1185">Reference proteome</keyword>
<evidence type="ECO:0000256" key="7">
    <source>
        <dbReference type="SAM" id="MobiDB-lite"/>
    </source>
</evidence>
<dbReference type="InterPro" id="IPR016135">
    <property type="entry name" value="UBQ-conjugating_enzyme/RWD"/>
</dbReference>
<dbReference type="Gene3D" id="3.10.110.10">
    <property type="entry name" value="Ubiquitin Conjugating Enzyme"/>
    <property type="match status" value="1"/>
</dbReference>
<gene>
    <name evidence="12" type="ORF">DICPUDRAFT_159415</name>
</gene>
<dbReference type="GO" id="GO:0004386">
    <property type="term" value="F:helicase activity"/>
    <property type="evidence" value="ECO:0000318"/>
    <property type="project" value="GO_Central"/>
</dbReference>
<dbReference type="GeneID" id="10506651"/>
<dbReference type="CDD" id="cd18791">
    <property type="entry name" value="SF2_C_RHA"/>
    <property type="match status" value="1"/>
</dbReference>
<evidence type="ECO:0000259" key="11">
    <source>
        <dbReference type="PROSITE" id="PS51194"/>
    </source>
</evidence>
<dbReference type="InterPro" id="IPR011709">
    <property type="entry name" value="DEAD-box_helicase_OB_fold"/>
</dbReference>
<dbReference type="Pfam" id="PF21010">
    <property type="entry name" value="HA2_C"/>
    <property type="match status" value="1"/>
</dbReference>
<feature type="compositionally biased region" description="Basic and acidic residues" evidence="7">
    <location>
        <begin position="37"/>
        <end position="46"/>
    </location>
</feature>
<dbReference type="FunFam" id="3.40.50.300:FF:005567">
    <property type="entry name" value="Uncharacterized protein"/>
    <property type="match status" value="1"/>
</dbReference>
<sequence length="1427" mass="161428">MAKGNSSSKPSPKEQPTDKKGSDKSGKDKGASSNAKNSKDDKDSTKNKAPVAKGGKDKGADAPIAPPVQEKPRWTGKTPVQYLNEYCQKNQMDKPIFQESKCKPGKFKYQVTLTFEGKKKQKTQKSYTTDTPFESVQEARAYSALVALYDLCANTTIYKLFPPEFTSYWQQLDQVAKVEAEKMKIEQEEQQKLEQTQEKPPSHTQVIPQIHLSEESMRIVHSLVLELGIGSSGAKDQQSFEERKHLDEKERELILSSLVELGFRESDIEQALLNISNHTNIEGIIEWLCLNIPNSFLPVQFRPKTVGLEKKGGATSDQILPTTMVDINKPIYSRLKSEFENMGFLNRDISKIIGQSKVETNDEMDMFFKVYYKFFKLENKESTLNKEESIEQINDEKSALESIYMNNEIDFKHIDTFYQYQYSGNDNQNTKQFKLFIYIPEFCCYPNSLPIITFTSNKTTQLTNQTVVRSLLNELKETSIGIPMIFNIIAWIDNNQTDILNNKLKTLDPINIDQQFNNNSNNNNTDSPLSSSSSSISSSFSNLSIDSGVSSNKSTKNKKNVDYSNKLTNQEKEKINKDLLENYEKLIAKDLDKTQINKKRQLLPVYKRKEEFLKALDANQVLVVTAETGCGKSTQIPQYILESFVKSGKGSECNIVCTQPRRISAIGVAERVSYEWNCGDNGAIGQMVGYQIRNESKRSASTRLLFCTTGILLRRILDVNSIANVSHIIIDEVHERSTDNDFLLIILREIISKRKDLKIILMSATLNANQISNYFKCNQDSIFSIPGFTYPVKNIYIDEILSNLSKYNPNYKDTISTTTTTTTTTTTAIADPNQELELKLNQNKINFDQKRINYDIVESLILYLVSTVVKKNKSILVFLPGLGDILELCSRLSKPANSFTEFICNKIWCVPLHSSLSPQDQQKVFESAPNGKIKIVISTNIAETSITIEDVEIVVDCGRVNQMSYNSITRASVMEETWTSKASCRQRAGRAGRTSSGLCYKVFTKAMESQFQDQDTPEILRTSLQQLCLHVKLFIGNEKKTTIQQFLSNAIEPPSSEQIQSSINELISIDALDITGNSQTLTPLGHHLASLPVDVYIGKMLLFGCIFRCIDPMLTIAATLSSKSPFLNPSDKKIRPHQKFASHQSDHLMFVNAYNQWRKAIADGNEYQFCKDNYLSISTLRTIQDLKIQFVEILSDIGFLPSGITMKKMIKYQKINKLNGTDGIEDICGYIYNSNSTKTKIINSVLCAGMYPKVGRIDLPDAKYSQTASGAIRNKFQPEDLMIQTKLPPSSVSTQSEQQQLELERVFVHPRSVNMSEGDYVYPFIIFNDKVKTSRMFIHQISNLSPLTLLLFSLGGLIEIDKSYQEITLDHWLKFKATSGKIIVLLKEIRILFNHLLKKKIEQPNYSASTSIIIDIITKLVLSEGYL</sequence>
<evidence type="ECO:0000313" key="13">
    <source>
        <dbReference type="Proteomes" id="UP000001064"/>
    </source>
</evidence>
<evidence type="ECO:0000256" key="5">
    <source>
        <dbReference type="ARBA" id="ARBA00022884"/>
    </source>
</evidence>
<dbReference type="KEGG" id="dpp:DICPUDRAFT_159415"/>
<accession>F1A427</accession>
<dbReference type="GO" id="GO:0005524">
    <property type="term" value="F:ATP binding"/>
    <property type="evidence" value="ECO:0007669"/>
    <property type="project" value="UniProtKB-KW"/>
</dbReference>
<dbReference type="Pfam" id="PF05773">
    <property type="entry name" value="RWD"/>
    <property type="match status" value="1"/>
</dbReference>
<feature type="region of interest" description="Disordered" evidence="7">
    <location>
        <begin position="1"/>
        <end position="77"/>
    </location>
</feature>
<dbReference type="eggNOG" id="KOG0920">
    <property type="taxonomic scope" value="Eukaryota"/>
</dbReference>
<dbReference type="SMART" id="SM00490">
    <property type="entry name" value="HELICc"/>
    <property type="match status" value="1"/>
</dbReference>
<dbReference type="FunCoup" id="F1A427">
    <property type="interactions" value="848"/>
</dbReference>
<dbReference type="SUPFAM" id="SSF52540">
    <property type="entry name" value="P-loop containing nucleoside triphosphate hydrolases"/>
    <property type="match status" value="1"/>
</dbReference>
<dbReference type="SMART" id="SM00591">
    <property type="entry name" value="RWD"/>
    <property type="match status" value="1"/>
</dbReference>
<dbReference type="SMART" id="SM00847">
    <property type="entry name" value="HA2"/>
    <property type="match status" value="1"/>
</dbReference>
<dbReference type="VEuPathDB" id="AmoebaDB:DICPUDRAFT_159415"/>
<dbReference type="GO" id="GO:0003723">
    <property type="term" value="F:RNA binding"/>
    <property type="evidence" value="ECO:0000318"/>
    <property type="project" value="GO_Central"/>
</dbReference>
<dbReference type="SMART" id="SM00487">
    <property type="entry name" value="DEXDc"/>
    <property type="match status" value="1"/>
</dbReference>
<dbReference type="EMBL" id="GL871494">
    <property type="protein sequence ID" value="EGC29050.1"/>
    <property type="molecule type" value="Genomic_DNA"/>
</dbReference>
<dbReference type="SUPFAM" id="SSF54768">
    <property type="entry name" value="dsRNA-binding domain-like"/>
    <property type="match status" value="1"/>
</dbReference>
<feature type="domain" description="Helicase C-terminal" evidence="11">
    <location>
        <begin position="860"/>
        <end position="1035"/>
    </location>
</feature>
<dbReference type="Pfam" id="PF24899">
    <property type="entry name" value="UBA_DHX29"/>
    <property type="match status" value="1"/>
</dbReference>
<dbReference type="Gene3D" id="1.20.120.1080">
    <property type="match status" value="1"/>
</dbReference>
<dbReference type="InterPro" id="IPR056890">
    <property type="entry name" value="UBA_DHX29-like"/>
</dbReference>
<evidence type="ECO:0008006" key="14">
    <source>
        <dbReference type="Google" id="ProtNLM"/>
    </source>
</evidence>
<dbReference type="OMA" id="WQRTPMQ"/>
<dbReference type="PROSITE" id="PS50908">
    <property type="entry name" value="RWD"/>
    <property type="match status" value="1"/>
</dbReference>
<evidence type="ECO:0000256" key="6">
    <source>
        <dbReference type="ARBA" id="ARBA00060772"/>
    </source>
</evidence>
<dbReference type="Gene3D" id="3.40.50.300">
    <property type="entry name" value="P-loop containing nucleotide triphosphate hydrolases"/>
    <property type="match status" value="2"/>
</dbReference>
<evidence type="ECO:0000256" key="3">
    <source>
        <dbReference type="ARBA" id="ARBA00022806"/>
    </source>
</evidence>